<dbReference type="STRING" id="1423792.FD09_GL002285"/>
<organism evidence="9 10">
    <name type="scientific">Schleiferilactobacillus perolens DSM 12744</name>
    <dbReference type="NCBI Taxonomy" id="1423792"/>
    <lineage>
        <taxon>Bacteria</taxon>
        <taxon>Bacillati</taxon>
        <taxon>Bacillota</taxon>
        <taxon>Bacilli</taxon>
        <taxon>Lactobacillales</taxon>
        <taxon>Lactobacillaceae</taxon>
        <taxon>Schleiferilactobacillus</taxon>
    </lineage>
</organism>
<evidence type="ECO:0000313" key="9">
    <source>
        <dbReference type="EMBL" id="KRL13452.1"/>
    </source>
</evidence>
<evidence type="ECO:0000256" key="7">
    <source>
        <dbReference type="SAM" id="Phobius"/>
    </source>
</evidence>
<evidence type="ECO:0000256" key="1">
    <source>
        <dbReference type="ARBA" id="ARBA00004162"/>
    </source>
</evidence>
<accession>A0A0R1N083</accession>
<protein>
    <recommendedName>
        <fullName evidence="8">Phage shock protein PspC N-terminal domain-containing protein</fullName>
    </recommendedName>
</protein>
<name>A0A0R1N083_9LACO</name>
<sequence length="95" mass="10748">MNERQNKPKKLTKSRTDRKVDGVIGGVAEYFGWDSTLLRVLYIILLFPSFGSALLLYIILDMVMPNPPREASRPSEPNDATQNSGKSNDDNWSDF</sequence>
<evidence type="ECO:0000256" key="6">
    <source>
        <dbReference type="SAM" id="MobiDB-lite"/>
    </source>
</evidence>
<proteinExistence type="predicted"/>
<evidence type="ECO:0000256" key="5">
    <source>
        <dbReference type="ARBA" id="ARBA00023136"/>
    </source>
</evidence>
<comment type="caution">
    <text evidence="9">The sequence shown here is derived from an EMBL/GenBank/DDBJ whole genome shotgun (WGS) entry which is preliminary data.</text>
</comment>
<keyword evidence="2" id="KW-1003">Cell membrane</keyword>
<dbReference type="AlphaFoldDB" id="A0A0R1N083"/>
<dbReference type="Proteomes" id="UP000051330">
    <property type="component" value="Unassembled WGS sequence"/>
</dbReference>
<dbReference type="RefSeq" id="WP_083487606.1">
    <property type="nucleotide sequence ID" value="NZ_AZEC01000004.1"/>
</dbReference>
<evidence type="ECO:0000256" key="4">
    <source>
        <dbReference type="ARBA" id="ARBA00022989"/>
    </source>
</evidence>
<evidence type="ECO:0000313" key="10">
    <source>
        <dbReference type="Proteomes" id="UP000051330"/>
    </source>
</evidence>
<reference evidence="9 10" key="1">
    <citation type="journal article" date="2015" name="Genome Announc.">
        <title>Expanding the biotechnology potential of lactobacilli through comparative genomics of 213 strains and associated genera.</title>
        <authorList>
            <person name="Sun Z."/>
            <person name="Harris H.M."/>
            <person name="McCann A."/>
            <person name="Guo C."/>
            <person name="Argimon S."/>
            <person name="Zhang W."/>
            <person name="Yang X."/>
            <person name="Jeffery I.B."/>
            <person name="Cooney J.C."/>
            <person name="Kagawa T.F."/>
            <person name="Liu W."/>
            <person name="Song Y."/>
            <person name="Salvetti E."/>
            <person name="Wrobel A."/>
            <person name="Rasinkangas P."/>
            <person name="Parkhill J."/>
            <person name="Rea M.C."/>
            <person name="O'Sullivan O."/>
            <person name="Ritari J."/>
            <person name="Douillard F.P."/>
            <person name="Paul Ross R."/>
            <person name="Yang R."/>
            <person name="Briner A.E."/>
            <person name="Felis G.E."/>
            <person name="de Vos W.M."/>
            <person name="Barrangou R."/>
            <person name="Klaenhammer T.R."/>
            <person name="Caufield P.W."/>
            <person name="Cui Y."/>
            <person name="Zhang H."/>
            <person name="O'Toole P.W."/>
        </authorList>
    </citation>
    <scope>NUCLEOTIDE SEQUENCE [LARGE SCALE GENOMIC DNA]</scope>
    <source>
        <strain evidence="9 10">DSM 12744</strain>
    </source>
</reference>
<feature type="domain" description="Phage shock protein PspC N-terminal" evidence="8">
    <location>
        <begin position="9"/>
        <end position="66"/>
    </location>
</feature>
<dbReference type="InterPro" id="IPR007168">
    <property type="entry name" value="Phageshock_PspC_N"/>
</dbReference>
<feature type="region of interest" description="Disordered" evidence="6">
    <location>
        <begin position="67"/>
        <end position="95"/>
    </location>
</feature>
<dbReference type="GO" id="GO:0005886">
    <property type="term" value="C:plasma membrane"/>
    <property type="evidence" value="ECO:0007669"/>
    <property type="project" value="UniProtKB-SubCell"/>
</dbReference>
<dbReference type="PATRIC" id="fig|1423792.3.peg.2324"/>
<evidence type="ECO:0000256" key="2">
    <source>
        <dbReference type="ARBA" id="ARBA00022475"/>
    </source>
</evidence>
<keyword evidence="5 7" id="KW-0472">Membrane</keyword>
<dbReference type="PANTHER" id="PTHR33885">
    <property type="entry name" value="PHAGE SHOCK PROTEIN C"/>
    <property type="match status" value="1"/>
</dbReference>
<dbReference type="EMBL" id="AZEC01000004">
    <property type="protein sequence ID" value="KRL13452.1"/>
    <property type="molecule type" value="Genomic_DNA"/>
</dbReference>
<keyword evidence="4 7" id="KW-1133">Transmembrane helix</keyword>
<keyword evidence="3 7" id="KW-0812">Transmembrane</keyword>
<dbReference type="InterPro" id="IPR052027">
    <property type="entry name" value="PspC"/>
</dbReference>
<feature type="transmembrane region" description="Helical" evidence="7">
    <location>
        <begin position="40"/>
        <end position="60"/>
    </location>
</feature>
<evidence type="ECO:0000256" key="3">
    <source>
        <dbReference type="ARBA" id="ARBA00022692"/>
    </source>
</evidence>
<evidence type="ECO:0000259" key="8">
    <source>
        <dbReference type="Pfam" id="PF04024"/>
    </source>
</evidence>
<dbReference type="PANTHER" id="PTHR33885:SF3">
    <property type="entry name" value="PHAGE SHOCK PROTEIN C"/>
    <property type="match status" value="1"/>
</dbReference>
<dbReference type="OrthoDB" id="9815286at2"/>
<comment type="subcellular location">
    <subcellularLocation>
        <location evidence="1">Cell membrane</location>
        <topology evidence="1">Single-pass membrane protein</topology>
    </subcellularLocation>
</comment>
<dbReference type="Pfam" id="PF04024">
    <property type="entry name" value="PspC"/>
    <property type="match status" value="1"/>
</dbReference>
<keyword evidence="10" id="KW-1185">Reference proteome</keyword>
<gene>
    <name evidence="9" type="ORF">FD09_GL002285</name>
</gene>